<dbReference type="OrthoDB" id="9802739at2"/>
<gene>
    <name evidence="7" type="primary">zwf</name>
    <name evidence="10" type="ordered locus">Tter_0413</name>
</gene>
<dbReference type="SUPFAM" id="SSF55347">
    <property type="entry name" value="Glyceraldehyde-3-phosphate dehydrogenase-like, C-terminal domain"/>
    <property type="match status" value="1"/>
</dbReference>
<dbReference type="NCBIfam" id="NF009492">
    <property type="entry name" value="PRK12853.1-3"/>
    <property type="match status" value="1"/>
</dbReference>
<dbReference type="PROSITE" id="PS00069">
    <property type="entry name" value="G6P_DEHYDROGENASE"/>
    <property type="match status" value="1"/>
</dbReference>
<evidence type="ECO:0000256" key="5">
    <source>
        <dbReference type="ARBA" id="ARBA00023002"/>
    </source>
</evidence>
<name>D1CEH9_THET1</name>
<dbReference type="HAMAP" id="MF_00966">
    <property type="entry name" value="G6PD"/>
    <property type="match status" value="1"/>
</dbReference>
<dbReference type="GO" id="GO:0006006">
    <property type="term" value="P:glucose metabolic process"/>
    <property type="evidence" value="ECO:0007669"/>
    <property type="project" value="UniProtKB-KW"/>
</dbReference>
<evidence type="ECO:0000313" key="11">
    <source>
        <dbReference type="Proteomes" id="UP000000323"/>
    </source>
</evidence>
<feature type="binding site" evidence="7">
    <location>
        <position position="206"/>
    </location>
    <ligand>
        <name>substrate</name>
    </ligand>
</feature>
<comment type="similarity">
    <text evidence="2 7">Belongs to the glucose-6-phosphate dehydrogenase family.</text>
</comment>
<reference evidence="11" key="1">
    <citation type="journal article" date="2010" name="Stand. Genomic Sci.">
        <title>Complete genome sequence of 'Thermobaculum terrenum' type strain (YNP1).</title>
        <authorList>
            <person name="Kiss H."/>
            <person name="Cleland D."/>
            <person name="Lapidus A."/>
            <person name="Lucas S."/>
            <person name="Glavina Del Rio T."/>
            <person name="Nolan M."/>
            <person name="Tice H."/>
            <person name="Han C."/>
            <person name="Goodwin L."/>
            <person name="Pitluck S."/>
            <person name="Liolios K."/>
            <person name="Ivanova N."/>
            <person name="Mavromatis K."/>
            <person name="Ovchinnikova G."/>
            <person name="Pati A."/>
            <person name="Chen A."/>
            <person name="Palaniappan K."/>
            <person name="Land M."/>
            <person name="Hauser L."/>
            <person name="Chang Y."/>
            <person name="Jeffries C."/>
            <person name="Lu M."/>
            <person name="Brettin T."/>
            <person name="Detter J."/>
            <person name="Goker M."/>
            <person name="Tindall B."/>
            <person name="Beck B."/>
            <person name="McDermott T."/>
            <person name="Woyke T."/>
            <person name="Bristow J."/>
            <person name="Eisen J."/>
            <person name="Markowitz V."/>
            <person name="Hugenholtz P."/>
            <person name="Kyrpides N."/>
            <person name="Klenk H."/>
            <person name="Cheng J."/>
        </authorList>
    </citation>
    <scope>NUCLEOTIDE SEQUENCE [LARGE SCALE GENOMIC DNA]</scope>
    <source>
        <strain evidence="11">ATCC BAA-798 / YNP1</strain>
    </source>
</reference>
<dbReference type="Gene3D" id="3.30.360.10">
    <property type="entry name" value="Dihydrodipicolinate Reductase, domain 2"/>
    <property type="match status" value="1"/>
</dbReference>
<feature type="binding site" evidence="7">
    <location>
        <begin position="104"/>
        <end position="105"/>
    </location>
    <ligand>
        <name>NADP(+)</name>
        <dbReference type="ChEBI" id="CHEBI:58349"/>
    </ligand>
</feature>
<keyword evidence="6 7" id="KW-0119">Carbohydrate metabolism</keyword>
<dbReference type="STRING" id="525904.Tter_0413"/>
<dbReference type="Pfam" id="PF00479">
    <property type="entry name" value="G6PD_N"/>
    <property type="match status" value="1"/>
</dbReference>
<comment type="pathway">
    <text evidence="1 7">Carbohydrate degradation; pentose phosphate pathway; D-ribulose 5-phosphate from D-glucose 6-phosphate (oxidative stage): step 1/3.</text>
</comment>
<dbReference type="KEGG" id="ttr:Tter_0413"/>
<organism evidence="10 11">
    <name type="scientific">Thermobaculum terrenum (strain ATCC BAA-798 / CCMEE 7001 / YNP1)</name>
    <dbReference type="NCBI Taxonomy" id="525904"/>
    <lineage>
        <taxon>Bacteria</taxon>
        <taxon>Bacillati</taxon>
        <taxon>Chloroflexota</taxon>
        <taxon>Chloroflexia</taxon>
        <taxon>Candidatus Thermobaculales</taxon>
        <taxon>Candidatus Thermobaculaceae</taxon>
        <taxon>Thermobaculum</taxon>
    </lineage>
</organism>
<accession>D1CEH9</accession>
<dbReference type="InterPro" id="IPR022674">
    <property type="entry name" value="G6P_DH_NAD-bd"/>
</dbReference>
<dbReference type="Pfam" id="PF02781">
    <property type="entry name" value="G6PD_C"/>
    <property type="match status" value="1"/>
</dbReference>
<dbReference type="PRINTS" id="PR00079">
    <property type="entry name" value="G6PDHDRGNASE"/>
</dbReference>
<evidence type="ECO:0000256" key="1">
    <source>
        <dbReference type="ARBA" id="ARBA00004937"/>
    </source>
</evidence>
<evidence type="ECO:0000259" key="8">
    <source>
        <dbReference type="Pfam" id="PF00479"/>
    </source>
</evidence>
<dbReference type="PANTHER" id="PTHR23429:SF0">
    <property type="entry name" value="GLUCOSE-6-PHOSPHATE 1-DEHYDROGENASE"/>
    <property type="match status" value="1"/>
</dbReference>
<evidence type="ECO:0000313" key="10">
    <source>
        <dbReference type="EMBL" id="ACZ41335.1"/>
    </source>
</evidence>
<feature type="active site" description="Proton acceptor" evidence="7">
    <location>
        <position position="264"/>
    </location>
</feature>
<dbReference type="InterPro" id="IPR019796">
    <property type="entry name" value="G6P_DH_AS"/>
</dbReference>
<comment type="catalytic activity">
    <reaction evidence="7">
        <text>D-glucose 6-phosphate + NADP(+) = 6-phospho-D-glucono-1,5-lactone + NADPH + H(+)</text>
        <dbReference type="Rhea" id="RHEA:15841"/>
        <dbReference type="ChEBI" id="CHEBI:15378"/>
        <dbReference type="ChEBI" id="CHEBI:57783"/>
        <dbReference type="ChEBI" id="CHEBI:57955"/>
        <dbReference type="ChEBI" id="CHEBI:58349"/>
        <dbReference type="ChEBI" id="CHEBI:61548"/>
        <dbReference type="EC" id="1.1.1.49"/>
    </reaction>
</comment>
<comment type="caution">
    <text evidence="7">Lacks conserved residue(s) required for the propagation of feature annotation.</text>
</comment>
<feature type="binding site" evidence="7">
    <location>
        <position position="202"/>
    </location>
    <ligand>
        <name>substrate</name>
    </ligand>
</feature>
<keyword evidence="3 7" id="KW-0313">Glucose metabolism</keyword>
<dbReference type="HOGENOM" id="CLU_013524_5_1_0"/>
<evidence type="ECO:0000256" key="6">
    <source>
        <dbReference type="ARBA" id="ARBA00023277"/>
    </source>
</evidence>
<dbReference type="GO" id="GO:0050661">
    <property type="term" value="F:NADP binding"/>
    <property type="evidence" value="ECO:0007669"/>
    <property type="project" value="UniProtKB-UniRule"/>
</dbReference>
<evidence type="ECO:0000256" key="7">
    <source>
        <dbReference type="HAMAP-Rule" id="MF_00966"/>
    </source>
</evidence>
<sequence length="514" mass="59018">MTTVIENPLRASTHIERTPQPCAIVVFGATGDLTHRKLVPALYNLAVDKLLPPNFAIIGFARRPWSDDYFREEMLKGVQEFSRRKPDPKIWESFAQNLYYVQSEFDNVEGYQKLKDFLDKLDSEKGLGGNRLYYLSASPSYYETIVERLGDVGLSGRSRRAEQGYTRIIIEKPFGHDLQSARELNDLLHQFFSEDQIFRIDHYLGKETVQNILVFRFANSIFEPIWNRNYIDHVQITAAESIGIEGRGKYYEESGALRDMMQSHLLQLLNLVAMEPPVAFDANSVRDEKVKVLRAIRPIRGNAVADQVVRGQYGPGLIDGKEVPGYRQEPNVDPNSVTETYVAIKLFIDNWRWQGVPIYMRTGKRLKKRVTEIAIQFKQPPLLLFGQQTDGIIEPNVLALRIQPDEGISLTVSVKTPGTRLNIRPVKMEFLYGTGFGIEPPEAYERLLLDAMIGDSTLFTRHDEVEASWAFITDILDAWKQLPPPQFPNYESGSWGPRDADRLLYRDGREWRWL</sequence>
<dbReference type="PIRSF" id="PIRSF000110">
    <property type="entry name" value="G6PD"/>
    <property type="match status" value="1"/>
</dbReference>
<feature type="binding site" evidence="7">
    <location>
        <position position="240"/>
    </location>
    <ligand>
        <name>substrate</name>
    </ligand>
</feature>
<dbReference type="InterPro" id="IPR001282">
    <property type="entry name" value="G6P_DH"/>
</dbReference>
<dbReference type="UniPathway" id="UPA00115">
    <property type="reaction ID" value="UER00408"/>
</dbReference>
<dbReference type="EC" id="1.1.1.49" evidence="7"/>
<feature type="binding site" evidence="7">
    <location>
        <position position="364"/>
    </location>
    <ligand>
        <name>substrate</name>
    </ligand>
</feature>
<keyword evidence="4 7" id="KW-0521">NADP</keyword>
<keyword evidence="11" id="KW-1185">Reference proteome</keyword>
<dbReference type="GO" id="GO:0005829">
    <property type="term" value="C:cytosol"/>
    <property type="evidence" value="ECO:0007669"/>
    <property type="project" value="TreeGrafter"/>
</dbReference>
<dbReference type="InterPro" id="IPR036291">
    <property type="entry name" value="NAD(P)-bd_dom_sf"/>
</dbReference>
<dbReference type="RefSeq" id="WP_012874370.1">
    <property type="nucleotide sequence ID" value="NC_013525.1"/>
</dbReference>
<dbReference type="InterPro" id="IPR022675">
    <property type="entry name" value="G6P_DH_C"/>
</dbReference>
<evidence type="ECO:0000256" key="3">
    <source>
        <dbReference type="ARBA" id="ARBA00022526"/>
    </source>
</evidence>
<protein>
    <recommendedName>
        <fullName evidence="7">Glucose-6-phosphate 1-dehydrogenase</fullName>
        <shortName evidence="7">G6PD</shortName>
        <ecNumber evidence="7">1.1.1.49</ecNumber>
    </recommendedName>
</protein>
<feature type="domain" description="Glucose-6-phosphate dehydrogenase NAD-binding" evidence="8">
    <location>
        <begin position="25"/>
        <end position="211"/>
    </location>
</feature>
<dbReference type="PANTHER" id="PTHR23429">
    <property type="entry name" value="GLUCOSE-6-PHOSPHATE 1-DEHYDROGENASE G6PD"/>
    <property type="match status" value="1"/>
</dbReference>
<feature type="binding site" evidence="7">
    <location>
        <position position="172"/>
    </location>
    <ligand>
        <name>NADP(+)</name>
        <dbReference type="ChEBI" id="CHEBI:58349"/>
    </ligand>
</feature>
<dbReference type="eggNOG" id="COG0364">
    <property type="taxonomic scope" value="Bacteria"/>
</dbReference>
<evidence type="ECO:0000256" key="4">
    <source>
        <dbReference type="ARBA" id="ARBA00022857"/>
    </source>
</evidence>
<feature type="binding site" evidence="7">
    <location>
        <position position="259"/>
    </location>
    <ligand>
        <name>substrate</name>
    </ligand>
</feature>
<evidence type="ECO:0000259" key="9">
    <source>
        <dbReference type="Pfam" id="PF02781"/>
    </source>
</evidence>
<dbReference type="AlphaFoldDB" id="D1CEH9"/>
<evidence type="ECO:0000256" key="2">
    <source>
        <dbReference type="ARBA" id="ARBA00009975"/>
    </source>
</evidence>
<dbReference type="Gene3D" id="3.40.50.720">
    <property type="entry name" value="NAD(P)-binding Rossmann-like Domain"/>
    <property type="match status" value="1"/>
</dbReference>
<dbReference type="NCBIfam" id="TIGR00871">
    <property type="entry name" value="zwf"/>
    <property type="match status" value="1"/>
</dbReference>
<dbReference type="EMBL" id="CP001825">
    <property type="protein sequence ID" value="ACZ41335.1"/>
    <property type="molecule type" value="Genomic_DNA"/>
</dbReference>
<dbReference type="GO" id="GO:0009051">
    <property type="term" value="P:pentose-phosphate shunt, oxidative branch"/>
    <property type="evidence" value="ECO:0007669"/>
    <property type="project" value="TreeGrafter"/>
</dbReference>
<feature type="binding site" evidence="7">
    <location>
        <position position="62"/>
    </location>
    <ligand>
        <name>NADP(+)</name>
        <dbReference type="ChEBI" id="CHEBI:58349"/>
    </ligand>
</feature>
<dbReference type="GO" id="GO:0004345">
    <property type="term" value="F:glucose-6-phosphate dehydrogenase activity"/>
    <property type="evidence" value="ECO:0007669"/>
    <property type="project" value="UniProtKB-UniRule"/>
</dbReference>
<feature type="domain" description="Glucose-6-phosphate dehydrogenase C-terminal" evidence="9">
    <location>
        <begin position="213"/>
        <end position="512"/>
    </location>
</feature>
<dbReference type="Proteomes" id="UP000000323">
    <property type="component" value="Chromosome 1"/>
</dbReference>
<proteinExistence type="inferred from homology"/>
<comment type="function">
    <text evidence="7">Catalyzes the oxidation of glucose 6-phosphate to 6-phosphogluconolactone.</text>
</comment>
<keyword evidence="5 7" id="KW-0560">Oxidoreductase</keyword>
<dbReference type="SUPFAM" id="SSF51735">
    <property type="entry name" value="NAD(P)-binding Rossmann-fold domains"/>
    <property type="match status" value="1"/>
</dbReference>